<dbReference type="EMBL" id="JAEHFX010000005">
    <property type="protein sequence ID" value="MBK0403471.1"/>
    <property type="molecule type" value="Genomic_DNA"/>
</dbReference>
<name>A0ABS1C249_9BACT</name>
<reference evidence="2 3" key="1">
    <citation type="submission" date="2020-12" db="EMBL/GenBank/DDBJ databases">
        <title>Bacterial novel species Adhaeribacter sp. BT258 isolated from soil.</title>
        <authorList>
            <person name="Jung H.-Y."/>
        </authorList>
    </citation>
    <scope>NUCLEOTIDE SEQUENCE [LARGE SCALE GENOMIC DNA]</scope>
    <source>
        <strain evidence="2 3">BT258</strain>
    </source>
</reference>
<comment type="caution">
    <text evidence="2">The sequence shown here is derived from an EMBL/GenBank/DDBJ whole genome shotgun (WGS) entry which is preliminary data.</text>
</comment>
<dbReference type="RefSeq" id="WP_200506227.1">
    <property type="nucleotide sequence ID" value="NZ_JAEHFX010000005.1"/>
</dbReference>
<organism evidence="2 3">
    <name type="scientific">Adhaeribacter terrigena</name>
    <dbReference type="NCBI Taxonomy" id="2793070"/>
    <lineage>
        <taxon>Bacteria</taxon>
        <taxon>Pseudomonadati</taxon>
        <taxon>Bacteroidota</taxon>
        <taxon>Cytophagia</taxon>
        <taxon>Cytophagales</taxon>
        <taxon>Hymenobacteraceae</taxon>
        <taxon>Adhaeribacter</taxon>
    </lineage>
</organism>
<feature type="chain" id="PRO_5046345429" description="Lipoprotein" evidence="1">
    <location>
        <begin position="29"/>
        <end position="203"/>
    </location>
</feature>
<evidence type="ECO:0000313" key="3">
    <source>
        <dbReference type="Proteomes" id="UP000644147"/>
    </source>
</evidence>
<gene>
    <name evidence="2" type="ORF">I5M27_10780</name>
</gene>
<dbReference type="Proteomes" id="UP000644147">
    <property type="component" value="Unassembled WGS sequence"/>
</dbReference>
<protein>
    <recommendedName>
        <fullName evidence="4">Lipoprotein</fullName>
    </recommendedName>
</protein>
<evidence type="ECO:0000256" key="1">
    <source>
        <dbReference type="SAM" id="SignalP"/>
    </source>
</evidence>
<keyword evidence="3" id="KW-1185">Reference proteome</keyword>
<keyword evidence="1" id="KW-0732">Signal</keyword>
<sequence length="203" mass="22431">MTCSPIKRRITKAAVSALSLFLVLGLHGCGDDEDEKDDNPAPGVSESLHFNFKTPDWERNIDCTHLDLPSNSLDATTYYVSATSASTNSTFFFSFPQDSSAIVNPANLKQYSIKAYGQNDAPFQLSLKLPLTEGNSKRLVSKAGQSAESYNEILAVKYDGHNATEAFFKVKAKYQMKTVVVNDSSIQKTVSGTFHFRIRTTRK</sequence>
<evidence type="ECO:0000313" key="2">
    <source>
        <dbReference type="EMBL" id="MBK0403471.1"/>
    </source>
</evidence>
<proteinExistence type="predicted"/>
<accession>A0ABS1C249</accession>
<evidence type="ECO:0008006" key="4">
    <source>
        <dbReference type="Google" id="ProtNLM"/>
    </source>
</evidence>
<feature type="signal peptide" evidence="1">
    <location>
        <begin position="1"/>
        <end position="28"/>
    </location>
</feature>